<dbReference type="EMBL" id="NBNE01000885">
    <property type="protein sequence ID" value="OWZ16704.1"/>
    <property type="molecule type" value="Genomic_DNA"/>
</dbReference>
<evidence type="ECO:0000313" key="1">
    <source>
        <dbReference type="EMBL" id="OWZ16704.1"/>
    </source>
</evidence>
<keyword evidence="1" id="KW-0067">ATP-binding</keyword>
<comment type="caution">
    <text evidence="1">The sequence shown here is derived from an EMBL/GenBank/DDBJ whole genome shotgun (WGS) entry which is preliminary data.</text>
</comment>
<name>A0A225WH32_9STRA</name>
<keyword evidence="1" id="KW-0547">Nucleotide-binding</keyword>
<keyword evidence="2" id="KW-1185">Reference proteome</keyword>
<proteinExistence type="predicted"/>
<dbReference type="Proteomes" id="UP000198211">
    <property type="component" value="Unassembled WGS sequence"/>
</dbReference>
<evidence type="ECO:0000313" key="2">
    <source>
        <dbReference type="Proteomes" id="UP000198211"/>
    </source>
</evidence>
<reference evidence="2" key="1">
    <citation type="submission" date="2017-03" db="EMBL/GenBank/DDBJ databases">
        <title>Phytopthora megakarya and P. palmivora, two closely related causual agents of cacao black pod achieved similar genome size and gene model numbers by different mechanisms.</title>
        <authorList>
            <person name="Ali S."/>
            <person name="Shao J."/>
            <person name="Larry D.J."/>
            <person name="Kronmiller B."/>
            <person name="Shen D."/>
            <person name="Strem M.D."/>
            <person name="Melnick R.L."/>
            <person name="Guiltinan M.J."/>
            <person name="Tyler B.M."/>
            <person name="Meinhardt L.W."/>
            <person name="Bailey B.A."/>
        </authorList>
    </citation>
    <scope>NUCLEOTIDE SEQUENCE [LARGE SCALE GENOMIC DNA]</scope>
    <source>
        <strain evidence="2">zdho120</strain>
    </source>
</reference>
<organism evidence="1 2">
    <name type="scientific">Phytophthora megakarya</name>
    <dbReference type="NCBI Taxonomy" id="4795"/>
    <lineage>
        <taxon>Eukaryota</taxon>
        <taxon>Sar</taxon>
        <taxon>Stramenopiles</taxon>
        <taxon>Oomycota</taxon>
        <taxon>Peronosporomycetes</taxon>
        <taxon>Peronosporales</taxon>
        <taxon>Peronosporaceae</taxon>
        <taxon>Phytophthora</taxon>
    </lineage>
</organism>
<keyword evidence="1" id="KW-0378">Hydrolase</keyword>
<dbReference type="OrthoDB" id="1930718at2759"/>
<sequence>MSGLFREIRLPFKLRQKPFPVVPAFVMTVNKAQGPSIHQVGIYLESILFAHGELYCSLIQGDFKENDPSAIDENGTIHSKNITFPGETAKCCCIDGKVKMPPRLETFHKLRLRFSNPVFMKSICAYNNVTAFTSVKTTQSDPLRVDESVTKRRRTP</sequence>
<gene>
    <name evidence="1" type="ORF">PHMEG_0009472</name>
</gene>
<dbReference type="STRING" id="4795.A0A225WH32"/>
<protein>
    <submittedName>
        <fullName evidence="1">Helitron helicase</fullName>
    </submittedName>
</protein>
<dbReference type="GO" id="GO:0004386">
    <property type="term" value="F:helicase activity"/>
    <property type="evidence" value="ECO:0007669"/>
    <property type="project" value="UniProtKB-KW"/>
</dbReference>
<keyword evidence="1" id="KW-0347">Helicase</keyword>
<accession>A0A225WH32</accession>
<dbReference type="AlphaFoldDB" id="A0A225WH32"/>